<organism evidence="1 2">
    <name type="scientific">Nephila pilipes</name>
    <name type="common">Giant wood spider</name>
    <name type="synonym">Nephila maculata</name>
    <dbReference type="NCBI Taxonomy" id="299642"/>
    <lineage>
        <taxon>Eukaryota</taxon>
        <taxon>Metazoa</taxon>
        <taxon>Ecdysozoa</taxon>
        <taxon>Arthropoda</taxon>
        <taxon>Chelicerata</taxon>
        <taxon>Arachnida</taxon>
        <taxon>Araneae</taxon>
        <taxon>Araneomorphae</taxon>
        <taxon>Entelegynae</taxon>
        <taxon>Araneoidea</taxon>
        <taxon>Nephilidae</taxon>
        <taxon>Nephila</taxon>
    </lineage>
</organism>
<evidence type="ECO:0000313" key="1">
    <source>
        <dbReference type="EMBL" id="GFT57102.1"/>
    </source>
</evidence>
<dbReference type="Proteomes" id="UP000887013">
    <property type="component" value="Unassembled WGS sequence"/>
</dbReference>
<dbReference type="EMBL" id="BMAW01113435">
    <property type="protein sequence ID" value="GFT57102.1"/>
    <property type="molecule type" value="Genomic_DNA"/>
</dbReference>
<keyword evidence="2" id="KW-1185">Reference proteome</keyword>
<proteinExistence type="predicted"/>
<dbReference type="AlphaFoldDB" id="A0A8X6P8B9"/>
<reference evidence="1" key="1">
    <citation type="submission" date="2020-08" db="EMBL/GenBank/DDBJ databases">
        <title>Multicomponent nature underlies the extraordinary mechanical properties of spider dragline silk.</title>
        <authorList>
            <person name="Kono N."/>
            <person name="Nakamura H."/>
            <person name="Mori M."/>
            <person name="Yoshida Y."/>
            <person name="Ohtoshi R."/>
            <person name="Malay A.D."/>
            <person name="Moran D.A.P."/>
            <person name="Tomita M."/>
            <person name="Numata K."/>
            <person name="Arakawa K."/>
        </authorList>
    </citation>
    <scope>NUCLEOTIDE SEQUENCE</scope>
</reference>
<gene>
    <name evidence="1" type="ORF">NPIL_128251</name>
</gene>
<comment type="caution">
    <text evidence="1">The sequence shown here is derived from an EMBL/GenBank/DDBJ whole genome shotgun (WGS) entry which is preliminary data.</text>
</comment>
<name>A0A8X6P8B9_NEPPI</name>
<protein>
    <submittedName>
        <fullName evidence="1">Uncharacterized protein</fullName>
    </submittedName>
</protein>
<sequence>MTIAIQLGAFIVRGRIQVCRRLSKWWHTPASSVEDHAKRALPPSSAEYASPKGVTGEMFHHTSTREEISRPVKAWRRCKPELPPLFIQFRAVTITRPDGIATVLG</sequence>
<evidence type="ECO:0000313" key="2">
    <source>
        <dbReference type="Proteomes" id="UP000887013"/>
    </source>
</evidence>
<accession>A0A8X6P8B9</accession>